<comment type="caution">
    <text evidence="6">The sequence shown here is derived from an EMBL/GenBank/DDBJ whole genome shotgun (WGS) entry which is preliminary data.</text>
</comment>
<keyword evidence="7" id="KW-1185">Reference proteome</keyword>
<organism evidence="6 7">
    <name type="scientific">Kingdonia uniflora</name>
    <dbReference type="NCBI Taxonomy" id="39325"/>
    <lineage>
        <taxon>Eukaryota</taxon>
        <taxon>Viridiplantae</taxon>
        <taxon>Streptophyta</taxon>
        <taxon>Embryophyta</taxon>
        <taxon>Tracheophyta</taxon>
        <taxon>Spermatophyta</taxon>
        <taxon>Magnoliopsida</taxon>
        <taxon>Ranunculales</taxon>
        <taxon>Circaeasteraceae</taxon>
        <taxon>Kingdonia</taxon>
    </lineage>
</organism>
<proteinExistence type="predicted"/>
<keyword evidence="3" id="KW-0378">Hydrolase</keyword>
<dbReference type="InterPro" id="IPR011013">
    <property type="entry name" value="Gal_mutarotase_sf_dom"/>
</dbReference>
<accession>A0A7J7MDX6</accession>
<evidence type="ECO:0000256" key="2">
    <source>
        <dbReference type="ARBA" id="ARBA00012756"/>
    </source>
</evidence>
<dbReference type="InterPro" id="IPR014718">
    <property type="entry name" value="GH-type_carb-bd"/>
</dbReference>
<reference evidence="6 7" key="1">
    <citation type="journal article" date="2020" name="IScience">
        <title>Genome Sequencing of the Endangered Kingdonia uniflora (Circaeasteraceae, Ranunculales) Reveals Potential Mechanisms of Evolutionary Specialization.</title>
        <authorList>
            <person name="Sun Y."/>
            <person name="Deng T."/>
            <person name="Zhang A."/>
            <person name="Moore M.J."/>
            <person name="Landis J.B."/>
            <person name="Lin N."/>
            <person name="Zhang H."/>
            <person name="Zhang X."/>
            <person name="Huang J."/>
            <person name="Zhang X."/>
            <person name="Sun H."/>
            <person name="Wang H."/>
        </authorList>
    </citation>
    <scope>NUCLEOTIDE SEQUENCE [LARGE SCALE GENOMIC DNA]</scope>
    <source>
        <strain evidence="6">TB1705</strain>
        <tissue evidence="6">Leaf</tissue>
    </source>
</reference>
<keyword evidence="4" id="KW-0326">Glycosidase</keyword>
<evidence type="ECO:0000313" key="7">
    <source>
        <dbReference type="Proteomes" id="UP000541444"/>
    </source>
</evidence>
<evidence type="ECO:0000256" key="1">
    <source>
        <dbReference type="ARBA" id="ARBA00001412"/>
    </source>
</evidence>
<evidence type="ECO:0000256" key="4">
    <source>
        <dbReference type="ARBA" id="ARBA00023295"/>
    </source>
</evidence>
<dbReference type="PANTHER" id="PTHR46323:SF2">
    <property type="entry name" value="BETA-GALACTOSIDASE"/>
    <property type="match status" value="1"/>
</dbReference>
<dbReference type="AlphaFoldDB" id="A0A7J7MDX6"/>
<comment type="catalytic activity">
    <reaction evidence="1">
        <text>Hydrolysis of terminal non-reducing beta-D-galactose residues in beta-D-galactosides.</text>
        <dbReference type="EC" id="3.2.1.23"/>
    </reaction>
</comment>
<dbReference type="InterPro" id="IPR004199">
    <property type="entry name" value="B-gal_small/dom_5"/>
</dbReference>
<dbReference type="EMBL" id="JACGCM010001586">
    <property type="protein sequence ID" value="KAF6153071.1"/>
    <property type="molecule type" value="Genomic_DNA"/>
</dbReference>
<dbReference type="GO" id="GO:0009341">
    <property type="term" value="C:beta-galactosidase complex"/>
    <property type="evidence" value="ECO:0007669"/>
    <property type="project" value="InterPro"/>
</dbReference>
<gene>
    <name evidence="6" type="ORF">GIB67_034793</name>
</gene>
<name>A0A7J7MDX6_9MAGN</name>
<dbReference type="SUPFAM" id="SSF74650">
    <property type="entry name" value="Galactose mutarotase-like"/>
    <property type="match status" value="1"/>
</dbReference>
<sequence>MTDHMVQIAVVFNVITKEKESSVCVPNGSNVISKVGMIYTFYGSGDVIVECNVQPNTDLPSLPRVGVEFHVNKSMDQVKWYGRGPFECYPDRKQAAHVGLYKQNVLDLHVPYTVPGESSGRADVRWLSLENNDGLGIFVSIYGMSPPMQMNASYYTTLELDRAAHNEELVKGDNIEVHLDHKHMGLGGDDSWSPCVHEEYLVPPVPYSFSLRLCPITKAVSCNDIYAAQFPI</sequence>
<dbReference type="Pfam" id="PF02929">
    <property type="entry name" value="Bgal_small_N"/>
    <property type="match status" value="1"/>
</dbReference>
<evidence type="ECO:0000256" key="3">
    <source>
        <dbReference type="ARBA" id="ARBA00022801"/>
    </source>
</evidence>
<dbReference type="EC" id="3.2.1.23" evidence="2"/>
<dbReference type="SMART" id="SM01038">
    <property type="entry name" value="Bgal_small_N"/>
    <property type="match status" value="1"/>
</dbReference>
<feature type="domain" description="Beta galactosidase small chain/" evidence="5">
    <location>
        <begin position="5"/>
        <end position="214"/>
    </location>
</feature>
<dbReference type="InterPro" id="IPR050347">
    <property type="entry name" value="Bact_Beta-galactosidase"/>
</dbReference>
<dbReference type="GO" id="GO:0004565">
    <property type="term" value="F:beta-galactosidase activity"/>
    <property type="evidence" value="ECO:0007669"/>
    <property type="project" value="UniProtKB-EC"/>
</dbReference>
<dbReference type="PANTHER" id="PTHR46323">
    <property type="entry name" value="BETA-GALACTOSIDASE"/>
    <property type="match status" value="1"/>
</dbReference>
<evidence type="ECO:0000313" key="6">
    <source>
        <dbReference type="EMBL" id="KAF6153071.1"/>
    </source>
</evidence>
<dbReference type="GO" id="GO:0030246">
    <property type="term" value="F:carbohydrate binding"/>
    <property type="evidence" value="ECO:0007669"/>
    <property type="project" value="InterPro"/>
</dbReference>
<dbReference type="Proteomes" id="UP000541444">
    <property type="component" value="Unassembled WGS sequence"/>
</dbReference>
<evidence type="ECO:0000259" key="5">
    <source>
        <dbReference type="SMART" id="SM01038"/>
    </source>
</evidence>
<dbReference type="GO" id="GO:0005990">
    <property type="term" value="P:lactose catabolic process"/>
    <property type="evidence" value="ECO:0007669"/>
    <property type="project" value="TreeGrafter"/>
</dbReference>
<dbReference type="Gene3D" id="2.70.98.10">
    <property type="match status" value="1"/>
</dbReference>
<dbReference type="OrthoDB" id="408320at2759"/>
<protein>
    <recommendedName>
        <fullName evidence="2">beta-galactosidase</fullName>
        <ecNumber evidence="2">3.2.1.23</ecNumber>
    </recommendedName>
</protein>